<proteinExistence type="predicted"/>
<name>A0AAD5QCW0_PARTN</name>
<dbReference type="AlphaFoldDB" id="A0AAD5QCW0"/>
<dbReference type="EMBL" id="JAHQIW010000232">
    <property type="protein sequence ID" value="KAJ1346842.1"/>
    <property type="molecule type" value="Genomic_DNA"/>
</dbReference>
<reference evidence="1" key="1">
    <citation type="submission" date="2021-06" db="EMBL/GenBank/DDBJ databases">
        <title>Parelaphostrongylus tenuis whole genome reference sequence.</title>
        <authorList>
            <person name="Garwood T.J."/>
            <person name="Larsen P.A."/>
            <person name="Fountain-Jones N.M."/>
            <person name="Garbe J.R."/>
            <person name="Macchietto M.G."/>
            <person name="Kania S.A."/>
            <person name="Gerhold R.W."/>
            <person name="Richards J.E."/>
            <person name="Wolf T.M."/>
        </authorList>
    </citation>
    <scope>NUCLEOTIDE SEQUENCE</scope>
    <source>
        <strain evidence="1">MNPRO001-30</strain>
        <tissue evidence="1">Meninges</tissue>
    </source>
</reference>
<dbReference type="Proteomes" id="UP001196413">
    <property type="component" value="Unassembled WGS sequence"/>
</dbReference>
<keyword evidence="2" id="KW-1185">Reference proteome</keyword>
<sequence length="55" mass="6043">MAPDLSRTKSAPCEVLKIIEDIVIRTNNIGLRGHHFDSMVNPALTSESKICLLHG</sequence>
<accession>A0AAD5QCW0</accession>
<organism evidence="1 2">
    <name type="scientific">Parelaphostrongylus tenuis</name>
    <name type="common">Meningeal worm</name>
    <dbReference type="NCBI Taxonomy" id="148309"/>
    <lineage>
        <taxon>Eukaryota</taxon>
        <taxon>Metazoa</taxon>
        <taxon>Ecdysozoa</taxon>
        <taxon>Nematoda</taxon>
        <taxon>Chromadorea</taxon>
        <taxon>Rhabditida</taxon>
        <taxon>Rhabditina</taxon>
        <taxon>Rhabditomorpha</taxon>
        <taxon>Strongyloidea</taxon>
        <taxon>Metastrongylidae</taxon>
        <taxon>Parelaphostrongylus</taxon>
    </lineage>
</organism>
<protein>
    <submittedName>
        <fullName evidence="1">Uncharacterized protein</fullName>
    </submittedName>
</protein>
<comment type="caution">
    <text evidence="1">The sequence shown here is derived from an EMBL/GenBank/DDBJ whole genome shotgun (WGS) entry which is preliminary data.</text>
</comment>
<gene>
    <name evidence="1" type="ORF">KIN20_001752</name>
</gene>
<evidence type="ECO:0000313" key="1">
    <source>
        <dbReference type="EMBL" id="KAJ1346842.1"/>
    </source>
</evidence>
<evidence type="ECO:0000313" key="2">
    <source>
        <dbReference type="Proteomes" id="UP001196413"/>
    </source>
</evidence>